<proteinExistence type="predicted"/>
<evidence type="ECO:0000313" key="3">
    <source>
        <dbReference type="Proteomes" id="UP000569202"/>
    </source>
</evidence>
<dbReference type="EMBL" id="JABERL010000068">
    <property type="protein sequence ID" value="NNH79185.1"/>
    <property type="molecule type" value="Genomic_DNA"/>
</dbReference>
<reference evidence="2 3" key="1">
    <citation type="submission" date="2020-04" db="EMBL/GenBank/DDBJ databases">
        <title>Acinetobacter Taxon 24.</title>
        <authorList>
            <person name="Nemec A."/>
            <person name="Radolfova-Krizova L."/>
            <person name="Higgins P.G."/>
            <person name="Spanelova P."/>
        </authorList>
    </citation>
    <scope>NUCLEOTIDE SEQUENCE [LARGE SCALE GENOMIC DNA]</scope>
    <source>
        <strain evidence="2 3">ANC 5380</strain>
    </source>
</reference>
<name>A0A7Y2RI40_9GAMM</name>
<gene>
    <name evidence="2" type="ORF">HLH17_16330</name>
</gene>
<protein>
    <submittedName>
        <fullName evidence="2">Uncharacterized protein</fullName>
    </submittedName>
</protein>
<dbReference type="Proteomes" id="UP000569202">
    <property type="component" value="Unassembled WGS sequence"/>
</dbReference>
<accession>A0A7Y2RI40</accession>
<keyword evidence="1" id="KW-0812">Transmembrane</keyword>
<evidence type="ECO:0000256" key="1">
    <source>
        <dbReference type="SAM" id="Phobius"/>
    </source>
</evidence>
<keyword evidence="1" id="KW-1133">Transmembrane helix</keyword>
<feature type="transmembrane region" description="Helical" evidence="1">
    <location>
        <begin position="20"/>
        <end position="53"/>
    </location>
</feature>
<sequence length="126" mass="14479">MSVLVLNNKQMINKESLQKVVLYSIPAALSLFVVALGYPLIGFIIFVCIFLFVYLINDDSKEDIEAAARKKLLDYSVNERNITIQQAYRLITKAKVDLYKVDSKNKILQFIMDGQKYTLKVLKKAR</sequence>
<keyword evidence="1" id="KW-0472">Membrane</keyword>
<comment type="caution">
    <text evidence="2">The sequence shown here is derived from an EMBL/GenBank/DDBJ whole genome shotgun (WGS) entry which is preliminary data.</text>
</comment>
<evidence type="ECO:0000313" key="2">
    <source>
        <dbReference type="EMBL" id="NNH79185.1"/>
    </source>
</evidence>
<organism evidence="2 3">
    <name type="scientific">Acinetobacter terrae</name>
    <dbReference type="NCBI Taxonomy" id="2731247"/>
    <lineage>
        <taxon>Bacteria</taxon>
        <taxon>Pseudomonadati</taxon>
        <taxon>Pseudomonadota</taxon>
        <taxon>Gammaproteobacteria</taxon>
        <taxon>Moraxellales</taxon>
        <taxon>Moraxellaceae</taxon>
        <taxon>Acinetobacter</taxon>
        <taxon>Acinetobacter Taxon 24</taxon>
    </lineage>
</organism>
<dbReference type="AlphaFoldDB" id="A0A7Y2RI40"/>
<dbReference type="RefSeq" id="WP_171541244.1">
    <property type="nucleotide sequence ID" value="NZ_JABERL010000068.1"/>
</dbReference>